<comment type="subunit">
    <text evidence="3 4">Part of the 30S ribosomal subunit. Forms a bridge to the 50S subunit in the 70S ribosome, contacting the 23S rRNA.</text>
</comment>
<dbReference type="FunFam" id="1.10.287.10:FF:000002">
    <property type="entry name" value="30S ribosomal protein S15"/>
    <property type="match status" value="1"/>
</dbReference>
<evidence type="ECO:0000256" key="6">
    <source>
        <dbReference type="RuleBase" id="RU004524"/>
    </source>
</evidence>
<dbReference type="GO" id="GO:0022627">
    <property type="term" value="C:cytosolic small ribosomal subunit"/>
    <property type="evidence" value="ECO:0007669"/>
    <property type="project" value="TreeGrafter"/>
</dbReference>
<evidence type="ECO:0000256" key="5">
    <source>
        <dbReference type="RuleBase" id="RU003919"/>
    </source>
</evidence>
<evidence type="ECO:0000313" key="7">
    <source>
        <dbReference type="EMBL" id="RED50136.1"/>
    </source>
</evidence>
<keyword evidence="2 4" id="KW-0687">Ribonucleoprotein</keyword>
<dbReference type="CDD" id="cd00353">
    <property type="entry name" value="Ribosomal_S15p_S13e"/>
    <property type="match status" value="1"/>
</dbReference>
<dbReference type="PANTHER" id="PTHR23321:SF26">
    <property type="entry name" value="SMALL RIBOSOMAL SUBUNIT PROTEIN US15M"/>
    <property type="match status" value="1"/>
</dbReference>
<name>A0A3D9HML1_9FLAO</name>
<keyword evidence="4 6" id="KW-0699">rRNA-binding</keyword>
<organism evidence="7 8">
    <name type="scientific">Seonamhaeicola aphaedonensis</name>
    <dbReference type="NCBI Taxonomy" id="1461338"/>
    <lineage>
        <taxon>Bacteria</taxon>
        <taxon>Pseudomonadati</taxon>
        <taxon>Bacteroidota</taxon>
        <taxon>Flavobacteriia</taxon>
        <taxon>Flavobacteriales</taxon>
        <taxon>Flavobacteriaceae</taxon>
    </lineage>
</organism>
<dbReference type="Pfam" id="PF00312">
    <property type="entry name" value="Ribosomal_S15"/>
    <property type="match status" value="1"/>
</dbReference>
<dbReference type="PROSITE" id="PS00362">
    <property type="entry name" value="RIBOSOMAL_S15"/>
    <property type="match status" value="1"/>
</dbReference>
<dbReference type="GO" id="GO:0003735">
    <property type="term" value="F:structural constituent of ribosome"/>
    <property type="evidence" value="ECO:0007669"/>
    <property type="project" value="InterPro"/>
</dbReference>
<sequence>MPLERKTFEYIKIIYNNISMYLTKEIKEEIFAKHGKGKNDSGTAEAQIALFTHRINHLTEHLKNNRKDFNTERSLVKLVGKRRALLDYLTKKDILRYRAIVKELGLRK</sequence>
<protein>
    <recommendedName>
        <fullName evidence="4">Small ribosomal subunit protein uS15</fullName>
    </recommendedName>
</protein>
<keyword evidence="1 4" id="KW-0689">Ribosomal protein</keyword>
<reference evidence="7 8" key="1">
    <citation type="submission" date="2018-07" db="EMBL/GenBank/DDBJ databases">
        <title>Genomic Encyclopedia of Type Strains, Phase III (KMG-III): the genomes of soil and plant-associated and newly described type strains.</title>
        <authorList>
            <person name="Whitman W."/>
        </authorList>
    </citation>
    <scope>NUCLEOTIDE SEQUENCE [LARGE SCALE GENOMIC DNA]</scope>
    <source>
        <strain evidence="7 8">CECT 8487</strain>
    </source>
</reference>
<dbReference type="PANTHER" id="PTHR23321">
    <property type="entry name" value="RIBOSOMAL PROTEIN S15, BACTERIAL AND ORGANELLAR"/>
    <property type="match status" value="1"/>
</dbReference>
<dbReference type="Gene3D" id="6.10.250.3130">
    <property type="match status" value="1"/>
</dbReference>
<dbReference type="Gene3D" id="1.10.287.10">
    <property type="entry name" value="S15/NS1, RNA-binding"/>
    <property type="match status" value="1"/>
</dbReference>
<dbReference type="InterPro" id="IPR009068">
    <property type="entry name" value="uS15_NS1_RNA-bd_sf"/>
</dbReference>
<dbReference type="InterPro" id="IPR005290">
    <property type="entry name" value="Ribosomal_uS15_bac-type"/>
</dbReference>
<keyword evidence="4 6" id="KW-0694">RNA-binding</keyword>
<dbReference type="InterPro" id="IPR000589">
    <property type="entry name" value="Ribosomal_uS15"/>
</dbReference>
<evidence type="ECO:0000313" key="8">
    <source>
        <dbReference type="Proteomes" id="UP000256629"/>
    </source>
</evidence>
<dbReference type="GO" id="GO:0006412">
    <property type="term" value="P:translation"/>
    <property type="evidence" value="ECO:0007669"/>
    <property type="project" value="UniProtKB-UniRule"/>
</dbReference>
<evidence type="ECO:0000256" key="2">
    <source>
        <dbReference type="ARBA" id="ARBA00023274"/>
    </source>
</evidence>
<dbReference type="EMBL" id="QRDX01000001">
    <property type="protein sequence ID" value="RED50136.1"/>
    <property type="molecule type" value="Genomic_DNA"/>
</dbReference>
<gene>
    <name evidence="4" type="primary">rpsO</name>
    <name evidence="7" type="ORF">DFQ02_101159</name>
</gene>
<evidence type="ECO:0000256" key="3">
    <source>
        <dbReference type="ARBA" id="ARBA00064542"/>
    </source>
</evidence>
<dbReference type="GO" id="GO:0019843">
    <property type="term" value="F:rRNA binding"/>
    <property type="evidence" value="ECO:0007669"/>
    <property type="project" value="UniProtKB-UniRule"/>
</dbReference>
<accession>A0A3D9HML1</accession>
<keyword evidence="8" id="KW-1185">Reference proteome</keyword>
<evidence type="ECO:0000256" key="1">
    <source>
        <dbReference type="ARBA" id="ARBA00022980"/>
    </source>
</evidence>
<comment type="function">
    <text evidence="4 6">One of the primary rRNA binding proteins, it binds directly to 16S rRNA where it helps nucleate assembly of the platform of the 30S subunit by binding and bridging several RNA helices of the 16S rRNA.</text>
</comment>
<dbReference type="SUPFAM" id="SSF47060">
    <property type="entry name" value="S15/NS1 RNA-binding domain"/>
    <property type="match status" value="1"/>
</dbReference>
<comment type="function">
    <text evidence="4">Forms an intersubunit bridge (bridge B4) with the 23S rRNA of the 50S subunit in the ribosome.</text>
</comment>
<dbReference type="Proteomes" id="UP000256629">
    <property type="component" value="Unassembled WGS sequence"/>
</dbReference>
<dbReference type="SMART" id="SM01387">
    <property type="entry name" value="Ribosomal_S15"/>
    <property type="match status" value="1"/>
</dbReference>
<proteinExistence type="inferred from homology"/>
<comment type="caution">
    <text evidence="7">The sequence shown here is derived from an EMBL/GenBank/DDBJ whole genome shotgun (WGS) entry which is preliminary data.</text>
</comment>
<comment type="similarity">
    <text evidence="4 5">Belongs to the universal ribosomal protein uS15 family.</text>
</comment>
<dbReference type="AlphaFoldDB" id="A0A3D9HML1"/>
<dbReference type="NCBIfam" id="TIGR00952">
    <property type="entry name" value="S15_bact"/>
    <property type="match status" value="1"/>
</dbReference>
<dbReference type="HAMAP" id="MF_01343_B">
    <property type="entry name" value="Ribosomal_uS15_B"/>
    <property type="match status" value="1"/>
</dbReference>
<evidence type="ECO:0000256" key="4">
    <source>
        <dbReference type="HAMAP-Rule" id="MF_01343"/>
    </source>
</evidence>